<proteinExistence type="predicted"/>
<organism evidence="1">
    <name type="scientific">freshwater metagenome</name>
    <dbReference type="NCBI Taxonomy" id="449393"/>
    <lineage>
        <taxon>unclassified sequences</taxon>
        <taxon>metagenomes</taxon>
        <taxon>ecological metagenomes</taxon>
    </lineage>
</organism>
<evidence type="ECO:0000313" key="1">
    <source>
        <dbReference type="EMBL" id="CAB4586719.1"/>
    </source>
</evidence>
<reference evidence="1" key="1">
    <citation type="submission" date="2020-05" db="EMBL/GenBank/DDBJ databases">
        <authorList>
            <person name="Chiriac C."/>
            <person name="Salcher M."/>
            <person name="Ghai R."/>
            <person name="Kavagutti S V."/>
        </authorList>
    </citation>
    <scope>NUCLEOTIDE SEQUENCE</scope>
</reference>
<accession>A0A6J6FG98</accession>
<dbReference type="AlphaFoldDB" id="A0A6J6FG98"/>
<name>A0A6J6FG98_9ZZZZ</name>
<protein>
    <submittedName>
        <fullName evidence="1">Unannotated protein</fullName>
    </submittedName>
</protein>
<gene>
    <name evidence="1" type="ORF">UFOPK1767_00688</name>
</gene>
<sequence>MFVIAERGSASLEFIAASIALLVPIVALTATTSQIASATFAATTAARHGVRAFTQAESTSVGLEQVRAITSLIIDDHGLTDSTPEWELDCSRRNCLQRGSRVTVTVHLDVPLRFIPALPGIDIASRVTVSRSATARVSLTSVNR</sequence>
<dbReference type="EMBL" id="CAEZTZ010000084">
    <property type="protein sequence ID" value="CAB4586719.1"/>
    <property type="molecule type" value="Genomic_DNA"/>
</dbReference>